<feature type="domain" description="4Fe-4S ferredoxin-type" evidence="8">
    <location>
        <begin position="3"/>
        <end position="31"/>
    </location>
</feature>
<dbReference type="PANTHER" id="PTHR36923:SF3">
    <property type="entry name" value="FERREDOXIN"/>
    <property type="match status" value="1"/>
</dbReference>
<accession>A0A0C1U769</accession>
<dbReference type="PROSITE" id="PS00198">
    <property type="entry name" value="4FE4S_FER_1"/>
    <property type="match status" value="1"/>
</dbReference>
<evidence type="ECO:0000256" key="3">
    <source>
        <dbReference type="ARBA" id="ARBA00022723"/>
    </source>
</evidence>
<evidence type="ECO:0000256" key="7">
    <source>
        <dbReference type="RuleBase" id="RU368020"/>
    </source>
</evidence>
<dbReference type="GO" id="GO:0005506">
    <property type="term" value="F:iron ion binding"/>
    <property type="evidence" value="ECO:0007669"/>
    <property type="project" value="UniProtKB-UniRule"/>
</dbReference>
<dbReference type="Proteomes" id="UP000031433">
    <property type="component" value="Unassembled WGS sequence"/>
</dbReference>
<dbReference type="PRINTS" id="PR00352">
    <property type="entry name" value="3FE4SFRDOXIN"/>
</dbReference>
<dbReference type="GO" id="GO:0051536">
    <property type="term" value="F:iron-sulfur cluster binding"/>
    <property type="evidence" value="ECO:0007669"/>
    <property type="project" value="UniProtKB-KW"/>
</dbReference>
<dbReference type="GO" id="GO:0009055">
    <property type="term" value="F:electron transfer activity"/>
    <property type="evidence" value="ECO:0007669"/>
    <property type="project" value="UniProtKB-UniRule"/>
</dbReference>
<evidence type="ECO:0000256" key="6">
    <source>
        <dbReference type="ARBA" id="ARBA00023014"/>
    </source>
</evidence>
<dbReference type="EMBL" id="JXBL01000001">
    <property type="protein sequence ID" value="KIE43500.1"/>
    <property type="molecule type" value="Genomic_DNA"/>
</dbReference>
<evidence type="ECO:0000256" key="1">
    <source>
        <dbReference type="ARBA" id="ARBA00003532"/>
    </source>
</evidence>
<keyword evidence="10" id="KW-1185">Reference proteome</keyword>
<protein>
    <recommendedName>
        <fullName evidence="7">Ferredoxin</fullName>
    </recommendedName>
</protein>
<evidence type="ECO:0000256" key="5">
    <source>
        <dbReference type="ARBA" id="ARBA00023004"/>
    </source>
</evidence>
<evidence type="ECO:0000313" key="9">
    <source>
        <dbReference type="EMBL" id="KIE43500.1"/>
    </source>
</evidence>
<evidence type="ECO:0000256" key="2">
    <source>
        <dbReference type="ARBA" id="ARBA00022448"/>
    </source>
</evidence>
<gene>
    <name evidence="9" type="ORF">SE37_13105</name>
</gene>
<name>A0A0C1U769_9BACT</name>
<organism evidence="9 10">
    <name type="scientific">Geobacter soli</name>
    <dbReference type="NCBI Taxonomy" id="1510391"/>
    <lineage>
        <taxon>Bacteria</taxon>
        <taxon>Pseudomonadati</taxon>
        <taxon>Thermodesulfobacteriota</taxon>
        <taxon>Desulfuromonadia</taxon>
        <taxon>Geobacterales</taxon>
        <taxon>Geobacteraceae</taxon>
        <taxon>Geobacter</taxon>
    </lineage>
</organism>
<dbReference type="PROSITE" id="PS51379">
    <property type="entry name" value="4FE4S_FER_2"/>
    <property type="match status" value="1"/>
</dbReference>
<sequence length="63" mass="6739">MARIPTVDQDSCISCGLCVATCPGVFRFNEDGKSEVYDPNGAGEQEIQQAIDGCPVQCISWKG</sequence>
<dbReference type="InterPro" id="IPR017900">
    <property type="entry name" value="4Fe4S_Fe_S_CS"/>
</dbReference>
<comment type="caution">
    <text evidence="9">The sequence shown here is derived from an EMBL/GenBank/DDBJ whole genome shotgun (WGS) entry which is preliminary data.</text>
</comment>
<dbReference type="Gene3D" id="3.30.70.20">
    <property type="match status" value="1"/>
</dbReference>
<keyword evidence="3 7" id="KW-0479">Metal-binding</keyword>
<keyword evidence="2 7" id="KW-0813">Transport</keyword>
<evidence type="ECO:0000256" key="4">
    <source>
        <dbReference type="ARBA" id="ARBA00022982"/>
    </source>
</evidence>
<dbReference type="SUPFAM" id="SSF54862">
    <property type="entry name" value="4Fe-4S ferredoxins"/>
    <property type="match status" value="1"/>
</dbReference>
<proteinExistence type="predicted"/>
<comment type="function">
    <text evidence="1 7">Ferredoxins are iron-sulfur proteins that transfer electrons in a wide variety of metabolic reactions.</text>
</comment>
<evidence type="ECO:0000259" key="8">
    <source>
        <dbReference type="PROSITE" id="PS51379"/>
    </source>
</evidence>
<dbReference type="RefSeq" id="WP_039647027.1">
    <property type="nucleotide sequence ID" value="NZ_JXBL01000001.1"/>
</dbReference>
<evidence type="ECO:0000313" key="10">
    <source>
        <dbReference type="Proteomes" id="UP000031433"/>
    </source>
</evidence>
<keyword evidence="6 7" id="KW-0411">Iron-sulfur</keyword>
<dbReference type="FunFam" id="3.30.70.20:FF:000039">
    <property type="entry name" value="Chaperone protein DnaJ"/>
    <property type="match status" value="1"/>
</dbReference>
<dbReference type="Pfam" id="PF13370">
    <property type="entry name" value="Fer4_13"/>
    <property type="match status" value="1"/>
</dbReference>
<dbReference type="AlphaFoldDB" id="A0A0C1U769"/>
<dbReference type="PANTHER" id="PTHR36923">
    <property type="entry name" value="FERREDOXIN"/>
    <property type="match status" value="1"/>
</dbReference>
<reference evidence="9 10" key="1">
    <citation type="submission" date="2015-01" db="EMBL/GenBank/DDBJ databases">
        <title>Genome sequence of the anaerobic bacterium Geobacter soli GSS01, a dissimilatory Fe(III) reducer from soil.</title>
        <authorList>
            <person name="Yang G."/>
            <person name="Zhou S."/>
        </authorList>
    </citation>
    <scope>NUCLEOTIDE SEQUENCE [LARGE SCALE GENOMIC DNA]</scope>
    <source>
        <strain evidence="9 10">GSS01</strain>
    </source>
</reference>
<keyword evidence="5 7" id="KW-0408">Iron</keyword>
<dbReference type="InterPro" id="IPR017896">
    <property type="entry name" value="4Fe4S_Fe-S-bd"/>
</dbReference>
<dbReference type="InterPro" id="IPR001080">
    <property type="entry name" value="3Fe4S_ferredoxin"/>
</dbReference>
<dbReference type="InterPro" id="IPR051269">
    <property type="entry name" value="Fe-S_cluster_ET"/>
</dbReference>
<keyword evidence="4 7" id="KW-0249">Electron transport</keyword>